<keyword evidence="4" id="KW-0223">Dioxygenase</keyword>
<feature type="compositionally biased region" description="Low complexity" evidence="7">
    <location>
        <begin position="77"/>
        <end position="88"/>
    </location>
</feature>
<feature type="domain" description="TauD/TfdA-like" evidence="8">
    <location>
        <begin position="324"/>
        <end position="580"/>
    </location>
</feature>
<gene>
    <name evidence="9" type="ORF">L201_000297</name>
</gene>
<evidence type="ECO:0000313" key="9">
    <source>
        <dbReference type="EMBL" id="WWC85434.1"/>
    </source>
</evidence>
<feature type="region of interest" description="Disordered" evidence="7">
    <location>
        <begin position="70"/>
        <end position="97"/>
    </location>
</feature>
<dbReference type="GeneID" id="91090969"/>
<feature type="compositionally biased region" description="Basic residues" evidence="7">
    <location>
        <begin position="154"/>
        <end position="163"/>
    </location>
</feature>
<dbReference type="Proteomes" id="UP001355207">
    <property type="component" value="Chromosome 1"/>
</dbReference>
<dbReference type="InterPro" id="IPR050411">
    <property type="entry name" value="AlphaKG_dependent_hydroxylases"/>
</dbReference>
<keyword evidence="5" id="KW-0560">Oxidoreductase</keyword>
<dbReference type="GO" id="GO:0051213">
    <property type="term" value="F:dioxygenase activity"/>
    <property type="evidence" value="ECO:0007669"/>
    <property type="project" value="UniProtKB-KW"/>
</dbReference>
<evidence type="ECO:0000256" key="7">
    <source>
        <dbReference type="SAM" id="MobiDB-lite"/>
    </source>
</evidence>
<dbReference type="PANTHER" id="PTHR10696">
    <property type="entry name" value="GAMMA-BUTYROBETAINE HYDROXYLASE-RELATED"/>
    <property type="match status" value="1"/>
</dbReference>
<protein>
    <recommendedName>
        <fullName evidence="8">TauD/TfdA-like domain-containing protein</fullName>
    </recommendedName>
</protein>
<organism evidence="9 10">
    <name type="scientific">Kwoniella dendrophila CBS 6074</name>
    <dbReference type="NCBI Taxonomy" id="1295534"/>
    <lineage>
        <taxon>Eukaryota</taxon>
        <taxon>Fungi</taxon>
        <taxon>Dikarya</taxon>
        <taxon>Basidiomycota</taxon>
        <taxon>Agaricomycotina</taxon>
        <taxon>Tremellomycetes</taxon>
        <taxon>Tremellales</taxon>
        <taxon>Cryptococcaceae</taxon>
        <taxon>Kwoniella</taxon>
    </lineage>
</organism>
<evidence type="ECO:0000256" key="6">
    <source>
        <dbReference type="ARBA" id="ARBA00023004"/>
    </source>
</evidence>
<keyword evidence="10" id="KW-1185">Reference proteome</keyword>
<dbReference type="InterPro" id="IPR042098">
    <property type="entry name" value="TauD-like_sf"/>
</dbReference>
<feature type="compositionally biased region" description="Low complexity" evidence="7">
    <location>
        <begin position="31"/>
        <end position="49"/>
    </location>
</feature>
<keyword evidence="6" id="KW-0408">Iron</keyword>
<feature type="region of interest" description="Disordered" evidence="7">
    <location>
        <begin position="1"/>
        <end position="51"/>
    </location>
</feature>
<dbReference type="Gene3D" id="3.30.2020.30">
    <property type="match status" value="1"/>
</dbReference>
<dbReference type="InterPro" id="IPR003819">
    <property type="entry name" value="TauD/TfdA-like"/>
</dbReference>
<name>A0AAX4JL03_9TREE</name>
<dbReference type="EMBL" id="CP144098">
    <property type="protein sequence ID" value="WWC85434.1"/>
    <property type="molecule type" value="Genomic_DNA"/>
</dbReference>
<evidence type="ECO:0000256" key="1">
    <source>
        <dbReference type="ARBA" id="ARBA00001954"/>
    </source>
</evidence>
<dbReference type="RefSeq" id="XP_066072197.1">
    <property type="nucleotide sequence ID" value="XM_066216100.1"/>
</dbReference>
<dbReference type="GO" id="GO:0046872">
    <property type="term" value="F:metal ion binding"/>
    <property type="evidence" value="ECO:0007669"/>
    <property type="project" value="UniProtKB-KW"/>
</dbReference>
<dbReference type="AlphaFoldDB" id="A0AAX4JL03"/>
<reference evidence="9 10" key="1">
    <citation type="submission" date="2024-01" db="EMBL/GenBank/DDBJ databases">
        <title>Comparative genomics of Cryptococcus and Kwoniella reveals pathogenesis evolution and contrasting modes of karyotype evolution via chromosome fusion or intercentromeric recombination.</title>
        <authorList>
            <person name="Coelho M.A."/>
            <person name="David-Palma M."/>
            <person name="Shea T."/>
            <person name="Bowers K."/>
            <person name="McGinley-Smith S."/>
            <person name="Mohammad A.W."/>
            <person name="Gnirke A."/>
            <person name="Yurkov A.M."/>
            <person name="Nowrousian M."/>
            <person name="Sun S."/>
            <person name="Cuomo C.A."/>
            <person name="Heitman J."/>
        </authorList>
    </citation>
    <scope>NUCLEOTIDE SEQUENCE [LARGE SCALE GENOMIC DNA]</scope>
    <source>
        <strain evidence="9 10">CBS 6074</strain>
    </source>
</reference>
<dbReference type="SUPFAM" id="SSF51197">
    <property type="entry name" value="Clavaminate synthase-like"/>
    <property type="match status" value="1"/>
</dbReference>
<dbReference type="Pfam" id="PF02668">
    <property type="entry name" value="TauD"/>
    <property type="match status" value="1"/>
</dbReference>
<accession>A0AAX4JL03</accession>
<sequence>MPSRGAISLARVTKRPQSTTSTIGKIFLTRQQSTSQSNPPASSSKPSFSRAQLASFAAEGELLTTAQKNAPRLSQGSSSAASATSTPSKPLAFPKPVLKTNPYASNYTVSEADLGEFTESVISTPISTPSSSSSKTTLQDEAQAQAQSENKLQPARRGRKVTPIRRTKPLIRVLTDPELVHKPIHFNPQEMVTLHDGFIAVHTENIKQGVITWGRLRDSCTCKLCRDPSTSQRTFTTGQAMKEAYSGQKPIIEYQKNQYNSKGSIKITWKSETGSTIHTTYIGLPRLKNLTDSTFIDPRSSYAPQSFHRKLWDKNDISQIDTLKLQFNEIEDQKPENMLRMLEQLQIYGLVIIEGVPTNPTDDQNCYLRKIMGYIGEIRNTFYGETWNVKSMKQSKNVAYTNVDLGLHMDLLYFQSPPRFQALHCLRNRVNGGESYFVDSFKVASEINENLYNNLKKISIPYIYDNDNHLLKHSHFIIENGGEYGSKGLSENLKSSINWSPPFRDFKLNTPYLNEKVFKDLKKKSILEFNTFNSISEFEISLGNDKYKYEFKLKEGDLVLFDNRRILHARNSFKDKSEKELIDEKIELSPNEPTRWLKGCYLDGEVVWDKLGVLRRQADYEKKLKEKEEKNGINTQIPHSKND</sequence>
<feature type="region of interest" description="Disordered" evidence="7">
    <location>
        <begin position="123"/>
        <end position="163"/>
    </location>
</feature>
<evidence type="ECO:0000256" key="4">
    <source>
        <dbReference type="ARBA" id="ARBA00022964"/>
    </source>
</evidence>
<evidence type="ECO:0000259" key="8">
    <source>
        <dbReference type="Pfam" id="PF02668"/>
    </source>
</evidence>
<dbReference type="PANTHER" id="PTHR10696:SF25">
    <property type="entry name" value="OXIDOREDUCTASE AIM17-RELATED"/>
    <property type="match status" value="1"/>
</dbReference>
<comment type="cofactor">
    <cofactor evidence="1">
        <name>Fe(2+)</name>
        <dbReference type="ChEBI" id="CHEBI:29033"/>
    </cofactor>
</comment>
<dbReference type="InterPro" id="IPR038492">
    <property type="entry name" value="GBBH-like_N_sf"/>
</dbReference>
<feature type="compositionally biased region" description="Polar residues" evidence="7">
    <location>
        <begin position="135"/>
        <end position="151"/>
    </location>
</feature>
<comment type="similarity">
    <text evidence="2">Belongs to the gamma-BBH/TMLD family.</text>
</comment>
<evidence type="ECO:0000256" key="3">
    <source>
        <dbReference type="ARBA" id="ARBA00022723"/>
    </source>
</evidence>
<dbReference type="GO" id="GO:0005739">
    <property type="term" value="C:mitochondrion"/>
    <property type="evidence" value="ECO:0007669"/>
    <property type="project" value="TreeGrafter"/>
</dbReference>
<keyword evidence="3" id="KW-0479">Metal-binding</keyword>
<evidence type="ECO:0000313" key="10">
    <source>
        <dbReference type="Proteomes" id="UP001355207"/>
    </source>
</evidence>
<dbReference type="Gene3D" id="3.60.130.10">
    <property type="entry name" value="Clavaminate synthase-like"/>
    <property type="match status" value="1"/>
</dbReference>
<dbReference type="GO" id="GO:0045329">
    <property type="term" value="P:carnitine biosynthetic process"/>
    <property type="evidence" value="ECO:0007669"/>
    <property type="project" value="TreeGrafter"/>
</dbReference>
<feature type="compositionally biased region" description="Low complexity" evidence="7">
    <location>
        <begin position="123"/>
        <end position="134"/>
    </location>
</feature>
<evidence type="ECO:0000256" key="5">
    <source>
        <dbReference type="ARBA" id="ARBA00023002"/>
    </source>
</evidence>
<proteinExistence type="inferred from homology"/>
<evidence type="ECO:0000256" key="2">
    <source>
        <dbReference type="ARBA" id="ARBA00008654"/>
    </source>
</evidence>